<dbReference type="PROSITE" id="PS50838">
    <property type="entry name" value="MAGE"/>
    <property type="match status" value="1"/>
</dbReference>
<name>A0A8C0N4Z9_CANLF</name>
<dbReference type="SMART" id="SM01392">
    <property type="entry name" value="MAGE_N"/>
    <property type="match status" value="1"/>
</dbReference>
<feature type="domain" description="MAGE" evidence="2">
    <location>
        <begin position="148"/>
        <end position="329"/>
    </location>
</feature>
<dbReference type="SMART" id="SM01373">
    <property type="entry name" value="MAGE"/>
    <property type="match status" value="1"/>
</dbReference>
<reference evidence="3" key="1">
    <citation type="submission" date="2025-08" db="UniProtKB">
        <authorList>
            <consortium name="Ensembl"/>
        </authorList>
    </citation>
    <scope>IDENTIFICATION</scope>
</reference>
<feature type="region of interest" description="Disordered" evidence="1">
    <location>
        <begin position="1"/>
        <end position="142"/>
    </location>
</feature>
<sequence>MPLRNSSELWKQGEDLEEAQGHVDAQLSGAEEEEEGEEEVPPPPSTPSPPYHLSHLFLSSSSSSSSSSSYSSSSSSSSSASFSISGMVFGPPEGGSTAPGALSASQSSQNASPSPSGGAAGGLGQSEPPGPSGPGEAGDEEPLVEGSFHMKTAALVVFLLLKYRNKQPTSKAEMLEVFSPEYQDDFPAILSQASICLRLVFGLDVIEVDPREHSYVLNPILGLTWDGMLSGQWGLPKTCLLGLVLGLILLQDGCVPEEEVWEALGFTAVYDDQEHIVCGEPGDHLTNVWVQEGYLERRQVAGSDPARNEFLWGPRAYEETNRLQVMDFLLLVGSNNLGSSLVL</sequence>
<feature type="compositionally biased region" description="Pro residues" evidence="1">
    <location>
        <begin position="41"/>
        <end position="50"/>
    </location>
</feature>
<dbReference type="InterPro" id="IPR041898">
    <property type="entry name" value="MAGE_WH1"/>
</dbReference>
<feature type="compositionally biased region" description="Low complexity" evidence="1">
    <location>
        <begin position="100"/>
        <end position="117"/>
    </location>
</feature>
<feature type="compositionally biased region" description="Low complexity" evidence="1">
    <location>
        <begin position="59"/>
        <end position="85"/>
    </location>
</feature>
<evidence type="ECO:0000313" key="3">
    <source>
        <dbReference type="Ensembl" id="ENSCAFP00030019213.1"/>
    </source>
</evidence>
<dbReference type="InterPro" id="IPR021072">
    <property type="entry name" value="MAGE_N"/>
</dbReference>
<dbReference type="PANTHER" id="PTHR11736:SF81">
    <property type="entry name" value="MAGE DOMAIN-CONTAINING PROTEIN"/>
    <property type="match status" value="1"/>
</dbReference>
<dbReference type="PANTHER" id="PTHR11736">
    <property type="entry name" value="MELANOMA-ASSOCIATED ANTIGEN MAGE ANTIGEN"/>
    <property type="match status" value="1"/>
</dbReference>
<dbReference type="AlphaFoldDB" id="A0A8C0N4Z9"/>
<feature type="compositionally biased region" description="Acidic residues" evidence="1">
    <location>
        <begin position="30"/>
        <end position="40"/>
    </location>
</feature>
<dbReference type="InterPro" id="IPR002190">
    <property type="entry name" value="MHD_dom"/>
</dbReference>
<organism evidence="3 4">
    <name type="scientific">Canis lupus familiaris</name>
    <name type="common">Dog</name>
    <name type="synonym">Canis familiaris</name>
    <dbReference type="NCBI Taxonomy" id="9615"/>
    <lineage>
        <taxon>Eukaryota</taxon>
        <taxon>Metazoa</taxon>
        <taxon>Chordata</taxon>
        <taxon>Craniata</taxon>
        <taxon>Vertebrata</taxon>
        <taxon>Euteleostomi</taxon>
        <taxon>Mammalia</taxon>
        <taxon>Eutheria</taxon>
        <taxon>Laurasiatheria</taxon>
        <taxon>Carnivora</taxon>
        <taxon>Caniformia</taxon>
        <taxon>Canidae</taxon>
        <taxon>Canis</taxon>
    </lineage>
</organism>
<dbReference type="Pfam" id="PF01454">
    <property type="entry name" value="MAGE"/>
    <property type="match status" value="1"/>
</dbReference>
<dbReference type="InterPro" id="IPR041899">
    <property type="entry name" value="MAGE_WH2"/>
</dbReference>
<evidence type="ECO:0000313" key="4">
    <source>
        <dbReference type="Proteomes" id="UP000694429"/>
    </source>
</evidence>
<dbReference type="Ensembl" id="ENSCAFT00030022029.1">
    <property type="protein sequence ID" value="ENSCAFP00030019213.1"/>
    <property type="gene ID" value="ENSCAFG00030011909.1"/>
</dbReference>
<evidence type="ECO:0000259" key="2">
    <source>
        <dbReference type="PROSITE" id="PS50838"/>
    </source>
</evidence>
<protein>
    <recommendedName>
        <fullName evidence="2">MAGE domain-containing protein</fullName>
    </recommendedName>
</protein>
<dbReference type="Gene3D" id="1.10.10.1200">
    <property type="entry name" value="MAGE homology domain, winged helix WH1 motif"/>
    <property type="match status" value="1"/>
</dbReference>
<dbReference type="InterPro" id="IPR037445">
    <property type="entry name" value="MAGE"/>
</dbReference>
<dbReference type="FunFam" id="1.10.10.1210:FF:000001">
    <property type="entry name" value="melanoma-associated antigen D1"/>
    <property type="match status" value="1"/>
</dbReference>
<accession>A0A8C0N4Z9</accession>
<dbReference type="Proteomes" id="UP000694429">
    <property type="component" value="Unassembled WGS sequence"/>
</dbReference>
<evidence type="ECO:0000256" key="1">
    <source>
        <dbReference type="SAM" id="MobiDB-lite"/>
    </source>
</evidence>
<dbReference type="Gene3D" id="1.10.10.1210">
    <property type="entry name" value="MAGE homology domain, winged helix WH2 motif"/>
    <property type="match status" value="1"/>
</dbReference>
<proteinExistence type="predicted"/>